<evidence type="ECO:0000256" key="7">
    <source>
        <dbReference type="SAM" id="MobiDB-lite"/>
    </source>
</evidence>
<feature type="domain" description="TraD/TraG TraM recognition site" evidence="8">
    <location>
        <begin position="331"/>
        <end position="379"/>
    </location>
</feature>
<organism evidence="9 10">
    <name type="scientific">Leucobacter massiliensis</name>
    <dbReference type="NCBI Taxonomy" id="1686285"/>
    <lineage>
        <taxon>Bacteria</taxon>
        <taxon>Bacillati</taxon>
        <taxon>Actinomycetota</taxon>
        <taxon>Actinomycetes</taxon>
        <taxon>Micrococcales</taxon>
        <taxon>Microbacteriaceae</taxon>
        <taxon>Leucobacter</taxon>
    </lineage>
</organism>
<dbReference type="Pfam" id="PF12696">
    <property type="entry name" value="TraG-D_C"/>
    <property type="match status" value="1"/>
</dbReference>
<protein>
    <recommendedName>
        <fullName evidence="8">TraD/TraG TraM recognition site domain-containing protein</fullName>
    </recommendedName>
</protein>
<dbReference type="Proteomes" id="UP000238650">
    <property type="component" value="Unassembled WGS sequence"/>
</dbReference>
<dbReference type="Gene3D" id="3.40.50.300">
    <property type="entry name" value="P-loop containing nucleotide triphosphate hydrolases"/>
    <property type="match status" value="1"/>
</dbReference>
<feature type="compositionally biased region" description="Polar residues" evidence="7">
    <location>
        <begin position="419"/>
        <end position="430"/>
    </location>
</feature>
<keyword evidence="10" id="KW-1185">Reference proteome</keyword>
<dbReference type="EMBL" id="MWZD01000018">
    <property type="protein sequence ID" value="PRI10515.1"/>
    <property type="molecule type" value="Genomic_DNA"/>
</dbReference>
<keyword evidence="6" id="KW-0472">Membrane</keyword>
<evidence type="ECO:0000313" key="9">
    <source>
        <dbReference type="EMBL" id="PRI10515.1"/>
    </source>
</evidence>
<dbReference type="Pfam" id="PF02534">
    <property type="entry name" value="T4SS-DNA_transf"/>
    <property type="match status" value="1"/>
</dbReference>
<dbReference type="OrthoDB" id="4658601at2"/>
<accession>A0A2S9QLQ9</accession>
<sequence>MALFDKAPREPDFTPPVERQPYGGFLIDSAGKASGLAPTGPHLLVLAGTGAGKSRRVLAPQIMMWDGPVCAVSAKSDLAEMTARTRAQRGGPIYVMDLTGQADWTQLPDGVTPVANDPCALLTPDADGSTDDSALDLATLLTQVGSLGMGGGQTGGDSAFWMTLALGTLACLIQAGGWYPDYSQDPDNPPMVWGGGIDWVLKAALVPDAADDGDDETVDLTTPSWTVAATRASLLGSSHAADVASVQSLDPKQRDSVGINLRVALSSWKKRAVRGRPGQVAFTPQLLEDPRATFYLVSPSSGSAAGAATSVIESLVEHWKIHAIPRGLPKIAMVIDECPQICPIPRLSEHIGLMRSYGMHFTVAAQHTSQFEKRFGKVEVDVLRNVFPAILIGIGAIERDIVETAAWTQPPSERPAGSTDASGRQQSLSTERGEVLHAAELLPRHQGEGRLLIRGLAGMKVKLGDFTKMVR</sequence>
<name>A0A2S9QLQ9_9MICO</name>
<feature type="compositionally biased region" description="Basic and acidic residues" evidence="7">
    <location>
        <begin position="1"/>
        <end position="12"/>
    </location>
</feature>
<evidence type="ECO:0000259" key="8">
    <source>
        <dbReference type="Pfam" id="PF12696"/>
    </source>
</evidence>
<dbReference type="CDD" id="cd01127">
    <property type="entry name" value="TrwB_TraG_TraD_VirD4"/>
    <property type="match status" value="1"/>
</dbReference>
<dbReference type="PANTHER" id="PTHR37937:SF1">
    <property type="entry name" value="CONJUGATIVE TRANSFER: DNA TRANSPORT"/>
    <property type="match status" value="1"/>
</dbReference>
<evidence type="ECO:0000256" key="2">
    <source>
        <dbReference type="ARBA" id="ARBA00008806"/>
    </source>
</evidence>
<dbReference type="PANTHER" id="PTHR37937">
    <property type="entry name" value="CONJUGATIVE TRANSFER: DNA TRANSPORT"/>
    <property type="match status" value="1"/>
</dbReference>
<evidence type="ECO:0000256" key="3">
    <source>
        <dbReference type="ARBA" id="ARBA00022475"/>
    </source>
</evidence>
<dbReference type="InterPro" id="IPR032689">
    <property type="entry name" value="TraG-D_C"/>
</dbReference>
<evidence type="ECO:0000313" key="10">
    <source>
        <dbReference type="Proteomes" id="UP000238650"/>
    </source>
</evidence>
<dbReference type="InterPro" id="IPR003688">
    <property type="entry name" value="TraG/VirD4"/>
</dbReference>
<keyword evidence="4" id="KW-0812">Transmembrane</keyword>
<evidence type="ECO:0000256" key="5">
    <source>
        <dbReference type="ARBA" id="ARBA00022989"/>
    </source>
</evidence>
<feature type="region of interest" description="Disordered" evidence="7">
    <location>
        <begin position="1"/>
        <end position="20"/>
    </location>
</feature>
<comment type="caution">
    <text evidence="9">The sequence shown here is derived from an EMBL/GenBank/DDBJ whole genome shotgun (WGS) entry which is preliminary data.</text>
</comment>
<comment type="similarity">
    <text evidence="2">Belongs to the VirD4/TraG family.</text>
</comment>
<keyword evidence="3" id="KW-1003">Cell membrane</keyword>
<evidence type="ECO:0000256" key="6">
    <source>
        <dbReference type="ARBA" id="ARBA00023136"/>
    </source>
</evidence>
<evidence type="ECO:0000256" key="4">
    <source>
        <dbReference type="ARBA" id="ARBA00022692"/>
    </source>
</evidence>
<feature type="region of interest" description="Disordered" evidence="7">
    <location>
        <begin position="408"/>
        <end position="430"/>
    </location>
</feature>
<gene>
    <name evidence="9" type="ORF">B4915_10945</name>
</gene>
<comment type="subcellular location">
    <subcellularLocation>
        <location evidence="1">Cell membrane</location>
        <topology evidence="1">Multi-pass membrane protein</topology>
    </subcellularLocation>
</comment>
<dbReference type="AlphaFoldDB" id="A0A2S9QLQ9"/>
<proteinExistence type="inferred from homology"/>
<evidence type="ECO:0000256" key="1">
    <source>
        <dbReference type="ARBA" id="ARBA00004651"/>
    </source>
</evidence>
<reference evidence="9 10" key="1">
    <citation type="journal article" date="2017" name="New Microbes New Infect">
        <title>Genome sequence of 'Leucobacter massiliensis' sp. nov. isolated from human pharynx after travel to the 2014 Hajj.</title>
        <authorList>
            <person name="Leangapichart T."/>
            <person name="Gautret P."/>
            <person name="Nguyen T.T."/>
            <person name="Armstrong N."/>
            <person name="Rolain J.M."/>
        </authorList>
    </citation>
    <scope>NUCLEOTIDE SEQUENCE [LARGE SCALE GENOMIC DNA]</scope>
    <source>
        <strain evidence="9 10">122RC15</strain>
    </source>
</reference>
<dbReference type="SUPFAM" id="SSF52540">
    <property type="entry name" value="P-loop containing nucleoside triphosphate hydrolases"/>
    <property type="match status" value="1"/>
</dbReference>
<dbReference type="InterPro" id="IPR027417">
    <property type="entry name" value="P-loop_NTPase"/>
</dbReference>
<dbReference type="InterPro" id="IPR051539">
    <property type="entry name" value="T4SS-coupling_protein"/>
</dbReference>
<dbReference type="RefSeq" id="WP_105805865.1">
    <property type="nucleotide sequence ID" value="NZ_MWZD01000018.1"/>
</dbReference>
<keyword evidence="5" id="KW-1133">Transmembrane helix</keyword>
<dbReference type="GO" id="GO:0005886">
    <property type="term" value="C:plasma membrane"/>
    <property type="evidence" value="ECO:0007669"/>
    <property type="project" value="UniProtKB-SubCell"/>
</dbReference>